<reference evidence="2 3" key="1">
    <citation type="submission" date="2017-12" db="EMBL/GenBank/DDBJ databases">
        <authorList>
            <person name="Tomczak R."/>
            <person name="Garlena R.A."/>
            <person name="Russell D.A."/>
            <person name="Pope W.H."/>
            <person name="Jacobs-Sera D."/>
            <person name="Hatfull G.F."/>
        </authorList>
    </citation>
    <scope>NUCLEOTIDE SEQUENCE [LARGE SCALE GENOMIC DNA]</scope>
</reference>
<evidence type="ECO:0000313" key="3">
    <source>
        <dbReference type="Proteomes" id="UP000241261"/>
    </source>
</evidence>
<sequence length="876" mass="92814">MATGVEIATAWVRLVPTVEGVQGTLAKELGPAADKAGDDAGRRAGGKFSAGMKVAVAAASAAIVAGVVKVFETGMEELKFGEKVSAQTDQLIKNTGFKMKTSEIEDFTLALSKLSGVSEEELQQAGNSLIRFGDLSKENYEKAVSSINDMAASGKDAAQTGEMLGKALADPEKAATLLKRSGVLLNEEQKALIKQFSEAGDKAAAQGVILDALEGTYGGMAETAGGTLEGKLNKLNNSWENLAGSMVELVLPAVGWIAEALGELVGFLEQNPALAAGLAIALGVLAAAFVGVTVATWAMNTALLANPITWIVLAIAALVAGLIWVATQTTFFQDVWKGAMDVIGAVATWLWENVLEPVFNFIGDVFEWLWTYIIKPVVDLIVNYFRFWGAVVMWLYENAVKPALKFIGDVFNWLWLNVIKPVVDWITDVLEVLGLAFRILYETYVKPAFEAVGQVLMTVWNWIDQNVFAPFKVGIDLIGKAFENVAKAIGVAWDGIKKAAAVPINFVLDTVWNNGLRSFWNDIVGTLGLNDMKLPKAELVKFASGGVMPGYTPGRDVHQFWSPTAGGLALSGGEAIMRPEFTRLVGGAAGVARLNKAARNGQLAFKDGGVFGSIGSFAGDVWDNVANAASVAWEFLSDPAGAINKHVVKGIIDPLMSGAGDGVFGKTVGGMVRNAVKGAAKMFQAPGGVGKGTKGMGWQAMWDVIRQAVPGAIKTSDFRPGSRTVNGGQSYHALGRAVDIIPASMATFNAIARLFPNASELIYTPAGSRQLLNGKPFAGWSSAVKAQHYNHVHLAMANGGVLPGLMNGGTVTKSGLTVVGERGPEILRLPEGAQVNPDYDELPSGSRFTFINQAPLGSTPSQELETFANRTEAFLP</sequence>
<accession>A0A2H5BFQ8</accession>
<dbReference type="EMBL" id="MG670586">
    <property type="protein sequence ID" value="AUG84812.1"/>
    <property type="molecule type" value="Genomic_DNA"/>
</dbReference>
<dbReference type="Proteomes" id="UP000241261">
    <property type="component" value="Segment"/>
</dbReference>
<dbReference type="GeneID" id="40098812"/>
<gene>
    <name evidence="2" type="primary">15</name>
    <name evidence="2" type="ORF">PBI_DISMAS_15</name>
</gene>
<keyword evidence="3" id="KW-1185">Reference proteome</keyword>
<keyword evidence="1" id="KW-0812">Transmembrane</keyword>
<proteinExistence type="predicted"/>
<protein>
    <submittedName>
        <fullName evidence="2">Tape measure protein</fullName>
    </submittedName>
</protein>
<dbReference type="RefSeq" id="YP_009622076.1">
    <property type="nucleotide sequence ID" value="NC_042099.1"/>
</dbReference>
<dbReference type="KEGG" id="vg:40098812"/>
<organism evidence="2 3">
    <name type="scientific">Microbacterium phage Dismas</name>
    <dbReference type="NCBI Taxonomy" id="2065199"/>
    <lineage>
        <taxon>Viruses</taxon>
        <taxon>Duplodnaviria</taxon>
        <taxon>Heunggongvirae</taxon>
        <taxon>Uroviricota</taxon>
        <taxon>Caudoviricetes</taxon>
        <taxon>Dismasvirus</taxon>
        <taxon>Dismasvirus dismas</taxon>
    </lineage>
</organism>
<evidence type="ECO:0000313" key="2">
    <source>
        <dbReference type="EMBL" id="AUG84812.1"/>
    </source>
</evidence>
<feature type="transmembrane region" description="Helical" evidence="1">
    <location>
        <begin position="273"/>
        <end position="296"/>
    </location>
</feature>
<feature type="transmembrane region" description="Helical" evidence="1">
    <location>
        <begin position="308"/>
        <end position="327"/>
    </location>
</feature>
<keyword evidence="1" id="KW-1133">Transmembrane helix</keyword>
<keyword evidence="1" id="KW-0472">Membrane</keyword>
<dbReference type="OrthoDB" id="15066at10239"/>
<evidence type="ECO:0000256" key="1">
    <source>
        <dbReference type="SAM" id="Phobius"/>
    </source>
</evidence>
<name>A0A2H5BFQ8_9CAUD</name>